<reference evidence="2 3" key="1">
    <citation type="journal article" date="2015" name="Int. J. Syst. Evol. Microbiol.">
        <title>Carboxylicivirga linearis sp. nov., isolated from a sea cucumber culture pond.</title>
        <authorList>
            <person name="Wang F.Q."/>
            <person name="Zhou Y.X."/>
            <person name="Lin X.Z."/>
            <person name="Chen G.J."/>
            <person name="Du Z.J."/>
        </authorList>
    </citation>
    <scope>NUCLEOTIDE SEQUENCE [LARGE SCALE GENOMIC DNA]</scope>
    <source>
        <strain evidence="2 3">FB218</strain>
    </source>
</reference>
<protein>
    <submittedName>
        <fullName evidence="2">Uncharacterized protein</fullName>
    </submittedName>
</protein>
<dbReference type="EMBL" id="JAGUCO010000037">
    <property type="protein sequence ID" value="MBS2101058.1"/>
    <property type="molecule type" value="Genomic_DNA"/>
</dbReference>
<accession>A0ABS5K1L8</accession>
<evidence type="ECO:0000256" key="1">
    <source>
        <dbReference type="SAM" id="Phobius"/>
    </source>
</evidence>
<keyword evidence="1" id="KW-0812">Transmembrane</keyword>
<dbReference type="RefSeq" id="WP_212220108.1">
    <property type="nucleotide sequence ID" value="NZ_JAGUCO010000037.1"/>
</dbReference>
<proteinExistence type="predicted"/>
<name>A0ABS5K1L8_9BACT</name>
<feature type="transmembrane region" description="Helical" evidence="1">
    <location>
        <begin position="7"/>
        <end position="30"/>
    </location>
</feature>
<gene>
    <name evidence="2" type="ORF">KEM10_22425</name>
</gene>
<sequence length="141" mass="15914">MNKIVKYGLLTTLILLVGLVISFVIFISSFDMFGEPEKQIIETVYDNEGLRQATIFEFGGNAVTNSSIHVSIDLGNKNKTEDLKTKIVFSTEHISGTTVKTEWVSFDTLKISYSHELEPITQIEQVNYTDSTLDVIIIYEK</sequence>
<evidence type="ECO:0000313" key="2">
    <source>
        <dbReference type="EMBL" id="MBS2101058.1"/>
    </source>
</evidence>
<organism evidence="2 3">
    <name type="scientific">Carboxylicivirga linearis</name>
    <dbReference type="NCBI Taxonomy" id="1628157"/>
    <lineage>
        <taxon>Bacteria</taxon>
        <taxon>Pseudomonadati</taxon>
        <taxon>Bacteroidota</taxon>
        <taxon>Bacteroidia</taxon>
        <taxon>Marinilabiliales</taxon>
        <taxon>Marinilabiliaceae</taxon>
        <taxon>Carboxylicivirga</taxon>
    </lineage>
</organism>
<keyword evidence="3" id="KW-1185">Reference proteome</keyword>
<dbReference type="Proteomes" id="UP000708576">
    <property type="component" value="Unassembled WGS sequence"/>
</dbReference>
<comment type="caution">
    <text evidence="2">The sequence shown here is derived from an EMBL/GenBank/DDBJ whole genome shotgun (WGS) entry which is preliminary data.</text>
</comment>
<keyword evidence="1" id="KW-0472">Membrane</keyword>
<keyword evidence="1" id="KW-1133">Transmembrane helix</keyword>
<evidence type="ECO:0000313" key="3">
    <source>
        <dbReference type="Proteomes" id="UP000708576"/>
    </source>
</evidence>